<dbReference type="PROSITE" id="PS50943">
    <property type="entry name" value="HTH_CROC1"/>
    <property type="match status" value="1"/>
</dbReference>
<evidence type="ECO:0000313" key="2">
    <source>
        <dbReference type="EMBL" id="URJ50688.1"/>
    </source>
</evidence>
<dbReference type="InterPro" id="IPR001387">
    <property type="entry name" value="Cro/C1-type_HTH"/>
</dbReference>
<dbReference type="SUPFAM" id="SSF47413">
    <property type="entry name" value="lambda repressor-like DNA-binding domains"/>
    <property type="match status" value="1"/>
</dbReference>
<dbReference type="AlphaFoldDB" id="A0AAE9L904"/>
<dbReference type="SMART" id="SM00530">
    <property type="entry name" value="HTH_XRE"/>
    <property type="match status" value="1"/>
</dbReference>
<organism evidence="2 3">
    <name type="scientific">Paenibacillus polymyxa</name>
    <name type="common">Bacillus polymyxa</name>
    <dbReference type="NCBI Taxonomy" id="1406"/>
    <lineage>
        <taxon>Bacteria</taxon>
        <taxon>Bacillati</taxon>
        <taxon>Bacillota</taxon>
        <taxon>Bacilli</taxon>
        <taxon>Bacillales</taxon>
        <taxon>Paenibacillaceae</taxon>
        <taxon>Paenibacillus</taxon>
    </lineage>
</organism>
<sequence length="65" mass="7259">MTHYTNFGAEARKIMLQKNIKLVDVAKELGVSVPYVSEILKGTRAGEKQKPRIAKMLGMKNEAIL</sequence>
<dbReference type="GO" id="GO:0003677">
    <property type="term" value="F:DNA binding"/>
    <property type="evidence" value="ECO:0007669"/>
    <property type="project" value="InterPro"/>
</dbReference>
<dbReference type="RefSeq" id="WP_064964023.1">
    <property type="nucleotide sequence ID" value="NZ_CP097770.1"/>
</dbReference>
<dbReference type="CDD" id="cd00093">
    <property type="entry name" value="HTH_XRE"/>
    <property type="match status" value="1"/>
</dbReference>
<dbReference type="InterPro" id="IPR010982">
    <property type="entry name" value="Lambda_DNA-bd_dom_sf"/>
</dbReference>
<evidence type="ECO:0000259" key="1">
    <source>
        <dbReference type="PROSITE" id="PS50943"/>
    </source>
</evidence>
<accession>A0AAE9L904</accession>
<dbReference type="Gene3D" id="1.10.260.40">
    <property type="entry name" value="lambda repressor-like DNA-binding domains"/>
    <property type="match status" value="1"/>
</dbReference>
<gene>
    <name evidence="2" type="ORF">MF626_000053</name>
</gene>
<proteinExistence type="predicted"/>
<reference evidence="2" key="1">
    <citation type="submission" date="2022-11" db="EMBL/GenBank/DDBJ databases">
        <authorList>
            <person name="Vasilchenko N.G."/>
            <person name="Prazdnova E.V."/>
            <person name="Gorovtsov A.V."/>
            <person name="Chistyakov V.A."/>
            <person name="Pak M.L."/>
        </authorList>
    </citation>
    <scope>NUCLEOTIDE SEQUENCE</scope>
    <source>
        <strain evidence="2">R 4.5</strain>
    </source>
</reference>
<dbReference type="Pfam" id="PF01381">
    <property type="entry name" value="HTH_3"/>
    <property type="match status" value="1"/>
</dbReference>
<evidence type="ECO:0000313" key="3">
    <source>
        <dbReference type="Proteomes" id="UP001055784"/>
    </source>
</evidence>
<feature type="domain" description="HTH cro/C1-type" evidence="1">
    <location>
        <begin position="12"/>
        <end position="65"/>
    </location>
</feature>
<name>A0AAE9L904_PAEPO</name>
<dbReference type="EMBL" id="CP097770">
    <property type="protein sequence ID" value="URJ50688.1"/>
    <property type="molecule type" value="Genomic_DNA"/>
</dbReference>
<protein>
    <submittedName>
        <fullName evidence="2">Helix-turn-helix transcriptional regulator</fullName>
    </submittedName>
</protein>
<dbReference type="Proteomes" id="UP001055784">
    <property type="component" value="Chromosome"/>
</dbReference>